<protein>
    <submittedName>
        <fullName evidence="2">Uncharacterized protein</fullName>
    </submittedName>
</protein>
<sequence length="71" mass="7384">MKNPETRGPYLLGETPCDASCAAICLDQMAVRSIRDDASGTLPRTGSRNRLPAAQTDGESGGCPSSDDAMP</sequence>
<dbReference type="Proteomes" id="UP001148018">
    <property type="component" value="Unassembled WGS sequence"/>
</dbReference>
<evidence type="ECO:0000256" key="1">
    <source>
        <dbReference type="SAM" id="MobiDB-lite"/>
    </source>
</evidence>
<accession>A0A9Q0EXW8</accession>
<organism evidence="2 3">
    <name type="scientific">Muraenolepis orangiensis</name>
    <name type="common">Patagonian moray cod</name>
    <dbReference type="NCBI Taxonomy" id="630683"/>
    <lineage>
        <taxon>Eukaryota</taxon>
        <taxon>Metazoa</taxon>
        <taxon>Chordata</taxon>
        <taxon>Craniata</taxon>
        <taxon>Vertebrata</taxon>
        <taxon>Euteleostomi</taxon>
        <taxon>Actinopterygii</taxon>
        <taxon>Neopterygii</taxon>
        <taxon>Teleostei</taxon>
        <taxon>Neoteleostei</taxon>
        <taxon>Acanthomorphata</taxon>
        <taxon>Zeiogadaria</taxon>
        <taxon>Gadariae</taxon>
        <taxon>Gadiformes</taxon>
        <taxon>Muraenolepidoidei</taxon>
        <taxon>Muraenolepididae</taxon>
        <taxon>Muraenolepis</taxon>
    </lineage>
</organism>
<evidence type="ECO:0000313" key="3">
    <source>
        <dbReference type="Proteomes" id="UP001148018"/>
    </source>
</evidence>
<proteinExistence type="predicted"/>
<keyword evidence="3" id="KW-1185">Reference proteome</keyword>
<gene>
    <name evidence="2" type="ORF">NHX12_020913</name>
</gene>
<dbReference type="EMBL" id="JANIIK010000036">
    <property type="protein sequence ID" value="KAJ3612647.1"/>
    <property type="molecule type" value="Genomic_DNA"/>
</dbReference>
<feature type="region of interest" description="Disordered" evidence="1">
    <location>
        <begin position="37"/>
        <end position="71"/>
    </location>
</feature>
<dbReference type="AlphaFoldDB" id="A0A9Q0EXW8"/>
<name>A0A9Q0EXW8_9TELE</name>
<reference evidence="2" key="1">
    <citation type="submission" date="2022-07" db="EMBL/GenBank/DDBJ databases">
        <title>Chromosome-level genome of Muraenolepis orangiensis.</title>
        <authorList>
            <person name="Kim J."/>
        </authorList>
    </citation>
    <scope>NUCLEOTIDE SEQUENCE</scope>
    <source>
        <strain evidence="2">KU_S4_2022</strain>
        <tissue evidence="2">Muscle</tissue>
    </source>
</reference>
<evidence type="ECO:0000313" key="2">
    <source>
        <dbReference type="EMBL" id="KAJ3612647.1"/>
    </source>
</evidence>
<comment type="caution">
    <text evidence="2">The sequence shown here is derived from an EMBL/GenBank/DDBJ whole genome shotgun (WGS) entry which is preliminary data.</text>
</comment>